<evidence type="ECO:0000313" key="2">
    <source>
        <dbReference type="Proteomes" id="UP000248790"/>
    </source>
</evidence>
<organism evidence="1 2">
    <name type="scientific">Larkinella arboricola</name>
    <dbReference type="NCBI Taxonomy" id="643671"/>
    <lineage>
        <taxon>Bacteria</taxon>
        <taxon>Pseudomonadati</taxon>
        <taxon>Bacteroidota</taxon>
        <taxon>Cytophagia</taxon>
        <taxon>Cytophagales</taxon>
        <taxon>Spirosomataceae</taxon>
        <taxon>Larkinella</taxon>
    </lineage>
</organism>
<keyword evidence="2" id="KW-1185">Reference proteome</keyword>
<reference evidence="1 2" key="1">
    <citation type="submission" date="2018-06" db="EMBL/GenBank/DDBJ databases">
        <title>Genomic Encyclopedia of Archaeal and Bacterial Type Strains, Phase II (KMG-II): from individual species to whole genera.</title>
        <authorList>
            <person name="Goeker M."/>
        </authorList>
    </citation>
    <scope>NUCLEOTIDE SEQUENCE [LARGE SCALE GENOMIC DNA]</scope>
    <source>
        <strain evidence="1 2">DSM 21851</strain>
    </source>
</reference>
<dbReference type="EMBL" id="QLMC01000002">
    <property type="protein sequence ID" value="RAJ99952.1"/>
    <property type="molecule type" value="Genomic_DNA"/>
</dbReference>
<proteinExistence type="predicted"/>
<name>A0A327X4F7_LARAB</name>
<dbReference type="NCBIfam" id="NF045639">
    <property type="entry name" value="GCX_COOH"/>
    <property type="match status" value="1"/>
</dbReference>
<evidence type="ECO:0000313" key="1">
    <source>
        <dbReference type="EMBL" id="RAJ99952.1"/>
    </source>
</evidence>
<gene>
    <name evidence="1" type="ORF">LX87_01649</name>
</gene>
<comment type="caution">
    <text evidence="1">The sequence shown here is derived from an EMBL/GenBank/DDBJ whole genome shotgun (WGS) entry which is preliminary data.</text>
</comment>
<dbReference type="InterPro" id="IPR055015">
    <property type="entry name" value="GCX_COOH"/>
</dbReference>
<dbReference type="Proteomes" id="UP000248790">
    <property type="component" value="Unassembled WGS sequence"/>
</dbReference>
<protein>
    <submittedName>
        <fullName evidence="1">Uncharacterized protein</fullName>
    </submittedName>
</protein>
<sequence length="102" mass="10790">MLLAFTGLMTLTAAHTNANDHLKLNSTVNAKEVKTEQAQRSIVLLPGFAVQSGAVFQASVGDASLKSVVTIGKYGEELVRPIRIEPAAEPSETNAKTSVNQP</sequence>
<dbReference type="AlphaFoldDB" id="A0A327X4F7"/>
<accession>A0A327X4F7</accession>